<feature type="transmembrane region" description="Helical" evidence="1">
    <location>
        <begin position="179"/>
        <end position="196"/>
    </location>
</feature>
<keyword evidence="1" id="KW-0472">Membrane</keyword>
<proteinExistence type="predicted"/>
<evidence type="ECO:0000313" key="3">
    <source>
        <dbReference type="Proteomes" id="UP000326939"/>
    </source>
</evidence>
<evidence type="ECO:0000256" key="1">
    <source>
        <dbReference type="SAM" id="Phobius"/>
    </source>
</evidence>
<feature type="transmembrane region" description="Helical" evidence="1">
    <location>
        <begin position="208"/>
        <end position="233"/>
    </location>
</feature>
<keyword evidence="3" id="KW-1185">Reference proteome</keyword>
<protein>
    <submittedName>
        <fullName evidence="2">Uncharacterized protein</fullName>
    </submittedName>
</protein>
<evidence type="ECO:0000313" key="2">
    <source>
        <dbReference type="EMBL" id="KAB5534472.1"/>
    </source>
</evidence>
<gene>
    <name evidence="2" type="ORF">DKX38_017558</name>
</gene>
<keyword evidence="1" id="KW-1133">Transmembrane helix</keyword>
<dbReference type="Proteomes" id="UP000326939">
    <property type="component" value="Chromosome 11"/>
</dbReference>
<dbReference type="AlphaFoldDB" id="A0A5N5KVS3"/>
<keyword evidence="1" id="KW-0812">Transmembrane</keyword>
<sequence>MHENGRLTVIARRSHGHRARDTWFMSRLSYARDLIEMDLLGTLPHLINLILPNGTPLPQRFIYKTLPKFCKHYKTLRHTTCLFQSSSTKWSNLSKVVHGEQCIDPMQAKVVHVEVGEKYDPLQAEIEALAGQMGSGPKEKWSQISRCNQSRKRTGSPSLLVVQGLILFRNVFSTCLGRLLFWFFLVLTFAFAPGLGKINCQLSSSDELTCYLFALSSGLLVCPVAHMVIWGFVMS</sequence>
<accession>A0A5N5KVS3</accession>
<name>A0A5N5KVS3_9ROSI</name>
<reference evidence="3" key="1">
    <citation type="journal article" date="2019" name="Gigascience">
        <title>De novo genome assembly of the endangered Acer yangbiense, a plant species with extremely small populations endemic to Yunnan Province, China.</title>
        <authorList>
            <person name="Yang J."/>
            <person name="Wariss H.M."/>
            <person name="Tao L."/>
            <person name="Zhang R."/>
            <person name="Yun Q."/>
            <person name="Hollingsworth P."/>
            <person name="Dao Z."/>
            <person name="Luo G."/>
            <person name="Guo H."/>
            <person name="Ma Y."/>
            <person name="Sun W."/>
        </authorList>
    </citation>
    <scope>NUCLEOTIDE SEQUENCE [LARGE SCALE GENOMIC DNA]</scope>
    <source>
        <strain evidence="3">cv. br00</strain>
    </source>
</reference>
<organism evidence="2 3">
    <name type="scientific">Salix brachista</name>
    <dbReference type="NCBI Taxonomy" id="2182728"/>
    <lineage>
        <taxon>Eukaryota</taxon>
        <taxon>Viridiplantae</taxon>
        <taxon>Streptophyta</taxon>
        <taxon>Embryophyta</taxon>
        <taxon>Tracheophyta</taxon>
        <taxon>Spermatophyta</taxon>
        <taxon>Magnoliopsida</taxon>
        <taxon>eudicotyledons</taxon>
        <taxon>Gunneridae</taxon>
        <taxon>Pentapetalae</taxon>
        <taxon>rosids</taxon>
        <taxon>fabids</taxon>
        <taxon>Malpighiales</taxon>
        <taxon>Salicaceae</taxon>
        <taxon>Saliceae</taxon>
        <taxon>Salix</taxon>
    </lineage>
</organism>
<comment type="caution">
    <text evidence="2">The sequence shown here is derived from an EMBL/GenBank/DDBJ whole genome shotgun (WGS) entry which is preliminary data.</text>
</comment>
<dbReference type="EMBL" id="VDCV01000011">
    <property type="protein sequence ID" value="KAB5534472.1"/>
    <property type="molecule type" value="Genomic_DNA"/>
</dbReference>